<feature type="compositionally biased region" description="Polar residues" evidence="1">
    <location>
        <begin position="342"/>
        <end position="353"/>
    </location>
</feature>
<feature type="region of interest" description="Disordered" evidence="1">
    <location>
        <begin position="342"/>
        <end position="372"/>
    </location>
</feature>
<feature type="compositionally biased region" description="Low complexity" evidence="1">
    <location>
        <begin position="577"/>
        <end position="602"/>
    </location>
</feature>
<accession>A0A9P8UBX0</accession>
<feature type="compositionally biased region" description="Low complexity" evidence="1">
    <location>
        <begin position="354"/>
        <end position="368"/>
    </location>
</feature>
<feature type="compositionally biased region" description="Low complexity" evidence="1">
    <location>
        <begin position="689"/>
        <end position="703"/>
    </location>
</feature>
<feature type="compositionally biased region" description="Basic and acidic residues" evidence="1">
    <location>
        <begin position="61"/>
        <end position="74"/>
    </location>
</feature>
<protein>
    <submittedName>
        <fullName evidence="2">Uncharacterized protein</fullName>
    </submittedName>
</protein>
<feature type="compositionally biased region" description="Low complexity" evidence="1">
    <location>
        <begin position="412"/>
        <end position="432"/>
    </location>
</feature>
<feature type="compositionally biased region" description="Polar residues" evidence="1">
    <location>
        <begin position="442"/>
        <end position="454"/>
    </location>
</feature>
<feature type="compositionally biased region" description="Basic and acidic residues" evidence="1">
    <location>
        <begin position="1192"/>
        <end position="1205"/>
    </location>
</feature>
<reference evidence="2" key="1">
    <citation type="journal article" date="2021" name="Nat. Commun.">
        <title>Genetic determinants of endophytism in the Arabidopsis root mycobiome.</title>
        <authorList>
            <person name="Mesny F."/>
            <person name="Miyauchi S."/>
            <person name="Thiergart T."/>
            <person name="Pickel B."/>
            <person name="Atanasova L."/>
            <person name="Karlsson M."/>
            <person name="Huettel B."/>
            <person name="Barry K.W."/>
            <person name="Haridas S."/>
            <person name="Chen C."/>
            <person name="Bauer D."/>
            <person name="Andreopoulos W."/>
            <person name="Pangilinan J."/>
            <person name="LaButti K."/>
            <person name="Riley R."/>
            <person name="Lipzen A."/>
            <person name="Clum A."/>
            <person name="Drula E."/>
            <person name="Henrissat B."/>
            <person name="Kohler A."/>
            <person name="Grigoriev I.V."/>
            <person name="Martin F.M."/>
            <person name="Hacquard S."/>
        </authorList>
    </citation>
    <scope>NUCLEOTIDE SEQUENCE</scope>
    <source>
        <strain evidence="2">MPI-SDFR-AT-0073</strain>
    </source>
</reference>
<sequence>MFETAGSELRHHSNAGSDVIRPEPADPEDVAKKARSRRARLPRSQSAGNMLEAVGAPNKSVKYEPRDIPRESSEHRELRALAKFFRTTAPPTNNAHDNCMTLTRSGSPGSGDDSKLSIHAMMKRRRAAKRGTQSLQLQLSDKVIAKKTIEGYPYATIAIPHQQDADGPWFRSQYPVIPRSSSRGTGGPPQWPERTTSRGAPGPSAPTHGASTDNLGFKSHWSHQSLDIKAQSHEPSPDDLKNFTEARLQAASFLRRLAEDSLSTQDPETETQTGVVRMPKQDLAGAHQLQSPLLPSTIRNFDKHQPHYTTVEFPATPPPSGQLQEFQWPELVLNPAGVSPTASPKTLFTRQRQSSLSSSHAGSASPKSPRILQKPLSIATGRGLIVPQDNIQPESPGFPRMLAAMEFPSPPRVSRSPSSASTLSSRISSPSPAQFPPVVRPRTSSKGAMTTPSGPISLDEMIMRKTRSGLPRSQSDHALRKYVDIDLADRPVATNHGLGITTPSGVAGEIAQYPRRHVGSALLTDNTAHTIPNSSESAVITQEEYYVSRESPALGQSKSHRRSTSSVSTITAESLRRSTSTSNNRQSTRSNATTASTPPGLVVGDGVGGSYESMISNQPRVYAPVPDALRKSHLQSAVGKDVTYSDPGSTLSLDSAAGSATNKPLSIAERRMVRQRRSDGLRERSFDLPRSGPRPSPRTTTNPEAVDSPVLGWFSQSTVPTRKASLRGPSPLVRMSHTAAISEFIENQQEPGEVCLEMAVKAQESENAKTIRAMERGEEAVSDIVSVETPGNRAWSISPILATEIEPVPSAIFVDVKASNLTISPLMLVANIEPSDEHELAPKPTTHLRLSNIWTTETVAPSTPFKSPHRPRYTPKRLSLHIPLPVKIAGASSDISAPVIPSNGQLPGRSSLPSFPTTLQSKALKRFSLPTHVTGGQTPWTSWDRASFPRRGETIMAQHLEEESSSDEAEVLPRRRSSVIKERIHKEKMAKEKEIAELVANIATNTPKVEIQATTVNEDEEGKNYTTDDLELHLQRLEQNSDAWLSVLDPLLNNMASTLREVKKDGRGAPLLMGEFMIDMAAEARRSMLSIAAPEKTANTKSSVSFEGFDGAHPAANTRPKPAPAPEVDGSIRIKKSGRGRSPSNIARLRLPLDQPEKAHEVIQAVDSSSEESKRHQEAHLNDSGFATLATPERDSTENPRTPQQHEFEAGLAVRKRIQAQEIMMDELMSKWGMPTPRASQDSTRIVMAEPAYVQPQSPCEPETHSRSSSLDTAKPTIISGSKSNDLDTTPLDLINSPMANIRRGSRRWSSAGERASWKPGDSSFMNVLIHDLKESSRISLESTADIQSLLL</sequence>
<dbReference type="OrthoDB" id="4750374at2759"/>
<feature type="compositionally biased region" description="Basic and acidic residues" evidence="1">
    <location>
        <begin position="1171"/>
        <end position="1181"/>
    </location>
</feature>
<dbReference type="RefSeq" id="XP_045952480.1">
    <property type="nucleotide sequence ID" value="XM_046100843.1"/>
</dbReference>
<keyword evidence="3" id="KW-1185">Reference proteome</keyword>
<feature type="compositionally biased region" description="Basic and acidic residues" evidence="1">
    <location>
        <begin position="668"/>
        <end position="687"/>
    </location>
</feature>
<feature type="region of interest" description="Disordered" evidence="1">
    <location>
        <begin position="640"/>
        <end position="708"/>
    </location>
</feature>
<evidence type="ECO:0000313" key="2">
    <source>
        <dbReference type="EMBL" id="KAH6645966.1"/>
    </source>
</evidence>
<organism evidence="2 3">
    <name type="scientific">Truncatella angustata</name>
    <dbReference type="NCBI Taxonomy" id="152316"/>
    <lineage>
        <taxon>Eukaryota</taxon>
        <taxon>Fungi</taxon>
        <taxon>Dikarya</taxon>
        <taxon>Ascomycota</taxon>
        <taxon>Pezizomycotina</taxon>
        <taxon>Sordariomycetes</taxon>
        <taxon>Xylariomycetidae</taxon>
        <taxon>Amphisphaeriales</taxon>
        <taxon>Sporocadaceae</taxon>
        <taxon>Truncatella</taxon>
    </lineage>
</organism>
<comment type="caution">
    <text evidence="2">The sequence shown here is derived from an EMBL/GenBank/DDBJ whole genome shotgun (WGS) entry which is preliminary data.</text>
</comment>
<name>A0A9P8UBX0_9PEZI</name>
<evidence type="ECO:0000313" key="3">
    <source>
        <dbReference type="Proteomes" id="UP000758603"/>
    </source>
</evidence>
<feature type="compositionally biased region" description="Polar residues" evidence="1">
    <location>
        <begin position="646"/>
        <end position="664"/>
    </location>
</feature>
<feature type="compositionally biased region" description="Basic and acidic residues" evidence="1">
    <location>
        <begin position="20"/>
        <end position="32"/>
    </location>
</feature>
<feature type="region of interest" description="Disordered" evidence="1">
    <location>
        <begin position="1107"/>
        <end position="1146"/>
    </location>
</feature>
<proteinExistence type="predicted"/>
<feature type="region of interest" description="Disordered" evidence="1">
    <location>
        <begin position="550"/>
        <end position="605"/>
    </location>
</feature>
<feature type="region of interest" description="Disordered" evidence="1">
    <location>
        <begin position="1164"/>
        <end position="1205"/>
    </location>
</feature>
<dbReference type="EMBL" id="JAGPXC010000010">
    <property type="protein sequence ID" value="KAH6645966.1"/>
    <property type="molecule type" value="Genomic_DNA"/>
</dbReference>
<feature type="region of interest" description="Disordered" evidence="1">
    <location>
        <begin position="403"/>
        <end position="456"/>
    </location>
</feature>
<dbReference type="GeneID" id="70129735"/>
<evidence type="ECO:0000256" key="1">
    <source>
        <dbReference type="SAM" id="MobiDB-lite"/>
    </source>
</evidence>
<dbReference type="Proteomes" id="UP000758603">
    <property type="component" value="Unassembled WGS sequence"/>
</dbReference>
<feature type="region of interest" description="Disordered" evidence="1">
    <location>
        <begin position="170"/>
        <end position="218"/>
    </location>
</feature>
<feature type="region of interest" description="Disordered" evidence="1">
    <location>
        <begin position="1"/>
        <end position="74"/>
    </location>
</feature>
<feature type="region of interest" description="Disordered" evidence="1">
    <location>
        <begin position="1254"/>
        <end position="1285"/>
    </location>
</feature>
<gene>
    <name evidence="2" type="ORF">BKA67DRAFT_540959</name>
</gene>